<organism evidence="4 5">
    <name type="scientific">Trichoderma asperellum (strain ATCC 204424 / CBS 433.97 / NBRC 101777)</name>
    <dbReference type="NCBI Taxonomy" id="1042311"/>
    <lineage>
        <taxon>Eukaryota</taxon>
        <taxon>Fungi</taxon>
        <taxon>Dikarya</taxon>
        <taxon>Ascomycota</taxon>
        <taxon>Pezizomycotina</taxon>
        <taxon>Sordariomycetes</taxon>
        <taxon>Hypocreomycetidae</taxon>
        <taxon>Hypocreales</taxon>
        <taxon>Hypocreaceae</taxon>
        <taxon>Trichoderma</taxon>
    </lineage>
</organism>
<dbReference type="InterPro" id="IPR027267">
    <property type="entry name" value="AH/BAR_dom_sf"/>
</dbReference>
<dbReference type="SUPFAM" id="SSF50729">
    <property type="entry name" value="PH domain-like"/>
    <property type="match status" value="1"/>
</dbReference>
<feature type="region of interest" description="Disordered" evidence="2">
    <location>
        <begin position="1"/>
        <end position="114"/>
    </location>
</feature>
<feature type="compositionally biased region" description="Low complexity" evidence="2">
    <location>
        <begin position="585"/>
        <end position="596"/>
    </location>
</feature>
<feature type="region of interest" description="Disordered" evidence="2">
    <location>
        <begin position="642"/>
        <end position="661"/>
    </location>
</feature>
<dbReference type="PROSITE" id="PS50003">
    <property type="entry name" value="PH_DOMAIN"/>
    <property type="match status" value="1"/>
</dbReference>
<sequence length="867" mass="94587">MDLPPQTQGLTPHPVDLNSPPLLNSYQQPLHSQSQRHLSGSPYSQRSRRPLSYQQQPTYLDAGRRSNTSSPHRRQSPIPGRFTEEWDASQRGSSILDNRRGRDSPVMSASGAGPAAIGTTAMQRSNSVNSYAAGDDRALPQRGNTLKKKASLRRSGTGSMVRSSSRRSARAGSVKSLMLQTADADELHSAFYCPVPTTGNPTDVLAARFQTWRKILKDLIAYYREIQSHYEQKAKSISKLTSVSNNIATPASFLQTAGIDDALQIIRNYNKIALQEATKAKEIEEDVILALTGLRSDLQQKIKEIKHLAGDFKNNVDKEKEATGRAVKALSDVLGKNEMDSSNTTGKQDPYLLRLAVDRQIERQIEEENYLHQAYLNLEGSGRELESIIVGEIQKAYNAYAGILKREAENALDIVGELRDGPISMPKDQEWEHFVSNDNRVVNPNIPLRSVEQIHYPGQDHFSAQEIRAGLLERKSKYLKSYTAGWYVLSTTHLHEFKSADKAQAPIMSLYLPEQKLGSRSSEGGPSNKFLLKGRQTGSMHRGHTWVFRAESHDTMMAWYDDIKALTETSSEERIAFVRSHSRRSTSQSSHRSASSNELDEEDEPPFQATEQDVLAEPRSESRRPQPGGRFPSDIQVNAQRGLQVPHSPSSAGSSQEASPNAQVIAAATAIPGTATTAYSPEYHTHHDENHPDYGQRGETHMNEMHAQAVIANHEAQVDGVNPYTSEPLGQGQGNQRNVYGGLAFIPGTRQPVIPNGVPDEKSVNPGRQAVGGTHDATRVNGAVGGEEMQEINGGHYTNVGGAGGGHVNSAAVNPNTIPRSEAQTDAGGLQVLPGQGDGAAPAAANPAVRALNDMSVSSLPMPGSFP</sequence>
<feature type="compositionally biased region" description="Low complexity" evidence="2">
    <location>
        <begin position="648"/>
        <end position="661"/>
    </location>
</feature>
<keyword evidence="5" id="KW-1185">Reference proteome</keyword>
<accession>A0A2T3ZIT9</accession>
<gene>
    <name evidence="4" type="ORF">M441DRAFT_454327</name>
</gene>
<dbReference type="InterPro" id="IPR011993">
    <property type="entry name" value="PH-like_dom_sf"/>
</dbReference>
<dbReference type="InterPro" id="IPR001849">
    <property type="entry name" value="PH_domain"/>
</dbReference>
<protein>
    <recommendedName>
        <fullName evidence="3">PH domain-containing protein</fullName>
    </recommendedName>
</protein>
<dbReference type="Pfam" id="PF20400">
    <property type="entry name" value="BAR_4"/>
    <property type="match status" value="1"/>
</dbReference>
<evidence type="ECO:0000256" key="2">
    <source>
        <dbReference type="SAM" id="MobiDB-lite"/>
    </source>
</evidence>
<feature type="region of interest" description="Disordered" evidence="2">
    <location>
        <begin position="133"/>
        <end position="173"/>
    </location>
</feature>
<keyword evidence="1" id="KW-0597">Phosphoprotein</keyword>
<dbReference type="PANTHER" id="PTHR31941">
    <property type="entry name" value="CYTOSKELETAL SIGNALING PROTEIN SLM1"/>
    <property type="match status" value="1"/>
</dbReference>
<feature type="compositionally biased region" description="Low complexity" evidence="2">
    <location>
        <begin position="153"/>
        <end position="163"/>
    </location>
</feature>
<dbReference type="InterPro" id="IPR046868">
    <property type="entry name" value="BAR_4"/>
</dbReference>
<evidence type="ECO:0000259" key="3">
    <source>
        <dbReference type="PROSITE" id="PS50003"/>
    </source>
</evidence>
<dbReference type="SMART" id="SM00233">
    <property type="entry name" value="PH"/>
    <property type="match status" value="1"/>
</dbReference>
<dbReference type="CDD" id="cd13311">
    <property type="entry name" value="PH_Slm1"/>
    <property type="match status" value="1"/>
</dbReference>
<dbReference type="Proteomes" id="UP000240493">
    <property type="component" value="Unassembled WGS sequence"/>
</dbReference>
<feature type="compositionally biased region" description="Polar residues" evidence="2">
    <location>
        <begin position="1"/>
        <end position="10"/>
    </location>
</feature>
<feature type="region of interest" description="Disordered" evidence="2">
    <location>
        <begin position="579"/>
        <end position="634"/>
    </location>
</feature>
<dbReference type="Gene3D" id="2.30.29.30">
    <property type="entry name" value="Pleckstrin-homology domain (PH domain)/Phosphotyrosine-binding domain (PTB)"/>
    <property type="match status" value="1"/>
</dbReference>
<dbReference type="EMBL" id="KZ679258">
    <property type="protein sequence ID" value="PTB44729.1"/>
    <property type="molecule type" value="Genomic_DNA"/>
</dbReference>
<dbReference type="InterPro" id="IPR046869">
    <property type="entry name" value="SLM1/RGC1-like_PH"/>
</dbReference>
<feature type="domain" description="PH" evidence="3">
    <location>
        <begin position="465"/>
        <end position="568"/>
    </location>
</feature>
<evidence type="ECO:0000313" key="5">
    <source>
        <dbReference type="Proteomes" id="UP000240493"/>
    </source>
</evidence>
<dbReference type="Pfam" id="PF20399">
    <property type="entry name" value="PH_20"/>
    <property type="match status" value="1"/>
</dbReference>
<evidence type="ECO:0000313" key="4">
    <source>
        <dbReference type="EMBL" id="PTB44729.1"/>
    </source>
</evidence>
<reference evidence="4 5" key="1">
    <citation type="submission" date="2016-07" db="EMBL/GenBank/DDBJ databases">
        <title>Multiple horizontal gene transfer events from other fungi enriched the ability of initially mycotrophic Trichoderma (Ascomycota) to feed on dead plant biomass.</title>
        <authorList>
            <consortium name="DOE Joint Genome Institute"/>
            <person name="Aerts A."/>
            <person name="Atanasova L."/>
            <person name="Chenthamara K."/>
            <person name="Zhang J."/>
            <person name="Grujic M."/>
            <person name="Henrissat B."/>
            <person name="Kuo A."/>
            <person name="Salamov A."/>
            <person name="Lipzen A."/>
            <person name="Labutti K."/>
            <person name="Barry K."/>
            <person name="Miao Y."/>
            <person name="Rahimi M.J."/>
            <person name="Shen Q."/>
            <person name="Grigoriev I.V."/>
            <person name="Kubicek C.P."/>
            <person name="Druzhinina I.S."/>
        </authorList>
    </citation>
    <scope>NUCLEOTIDE SEQUENCE [LARGE SCALE GENOMIC DNA]</scope>
    <source>
        <strain evidence="4 5">CBS 433.97</strain>
    </source>
</reference>
<dbReference type="PANTHER" id="PTHR31941:SF16">
    <property type="entry name" value="PHOSPHATIDYLINOSITOL 4,5-BISPHOSPHATE-BINDING PROTEIN SLM1-RELATED"/>
    <property type="match status" value="1"/>
</dbReference>
<dbReference type="STRING" id="1042311.A0A2T3ZIT9"/>
<evidence type="ECO:0000256" key="1">
    <source>
        <dbReference type="ARBA" id="ARBA00022553"/>
    </source>
</evidence>
<dbReference type="AlphaFoldDB" id="A0A2T3ZIT9"/>
<proteinExistence type="predicted"/>
<feature type="compositionally biased region" description="Polar residues" evidence="2">
    <location>
        <begin position="21"/>
        <end position="45"/>
    </location>
</feature>
<name>A0A2T3ZIT9_TRIA4</name>
<dbReference type="InterPro" id="IPR043453">
    <property type="entry name" value="Slm1_PH"/>
</dbReference>
<dbReference type="Gene3D" id="1.20.1270.60">
    <property type="entry name" value="Arfaptin homology (AH) domain/BAR domain"/>
    <property type="match status" value="1"/>
</dbReference>
<dbReference type="OrthoDB" id="5598057at2759"/>